<name>A0ABD6CYV4_9EURY</name>
<comment type="caution">
    <text evidence="1">The sequence shown here is derived from an EMBL/GenBank/DDBJ whole genome shotgun (WGS) entry which is preliminary data.</text>
</comment>
<dbReference type="RefSeq" id="WP_256404334.1">
    <property type="nucleotide sequence ID" value="NZ_CP187151.1"/>
</dbReference>
<protein>
    <recommendedName>
        <fullName evidence="3">Transcription factor zinc-finger domain-containing protein</fullName>
    </recommendedName>
</protein>
<gene>
    <name evidence="1" type="ORF">ACFSBJ_10070</name>
</gene>
<accession>A0ABD6CYV4</accession>
<evidence type="ECO:0008006" key="3">
    <source>
        <dbReference type="Google" id="ProtNLM"/>
    </source>
</evidence>
<evidence type="ECO:0000313" key="1">
    <source>
        <dbReference type="EMBL" id="MFD1634076.1"/>
    </source>
</evidence>
<evidence type="ECO:0000313" key="2">
    <source>
        <dbReference type="Proteomes" id="UP001597075"/>
    </source>
</evidence>
<dbReference type="Proteomes" id="UP001597075">
    <property type="component" value="Unassembled WGS sequence"/>
</dbReference>
<sequence length="43" mass="4616">MSLSSRSTDPSELAACPSCENEVLNVQGIHACSSCSWVVPEYQ</sequence>
<organism evidence="1 2">
    <name type="scientific">Haloplanus ruber</name>
    <dbReference type="NCBI Taxonomy" id="869892"/>
    <lineage>
        <taxon>Archaea</taxon>
        <taxon>Methanobacteriati</taxon>
        <taxon>Methanobacteriota</taxon>
        <taxon>Stenosarchaea group</taxon>
        <taxon>Halobacteria</taxon>
        <taxon>Halobacteriales</taxon>
        <taxon>Haloferacaceae</taxon>
        <taxon>Haloplanus</taxon>
    </lineage>
</organism>
<dbReference type="EMBL" id="JBHUDL010000010">
    <property type="protein sequence ID" value="MFD1634076.1"/>
    <property type="molecule type" value="Genomic_DNA"/>
</dbReference>
<keyword evidence="2" id="KW-1185">Reference proteome</keyword>
<dbReference type="AlphaFoldDB" id="A0ABD6CYV4"/>
<reference evidence="1 2" key="1">
    <citation type="journal article" date="2019" name="Int. J. Syst. Evol. Microbiol.">
        <title>The Global Catalogue of Microorganisms (GCM) 10K type strain sequencing project: providing services to taxonomists for standard genome sequencing and annotation.</title>
        <authorList>
            <consortium name="The Broad Institute Genomics Platform"/>
            <consortium name="The Broad Institute Genome Sequencing Center for Infectious Disease"/>
            <person name="Wu L."/>
            <person name="Ma J."/>
        </authorList>
    </citation>
    <scope>NUCLEOTIDE SEQUENCE [LARGE SCALE GENOMIC DNA]</scope>
    <source>
        <strain evidence="1 2">CGMCC 1.10594</strain>
    </source>
</reference>
<proteinExistence type="predicted"/>